<evidence type="ECO:0000256" key="7">
    <source>
        <dbReference type="ARBA" id="ARBA00022884"/>
    </source>
</evidence>
<comment type="caution">
    <text evidence="9">Lacks conserved residue(s) required for the propagation of feature annotation.</text>
</comment>
<keyword evidence="3 9" id="KW-0808">Transferase</keyword>
<dbReference type="GO" id="GO:1904812">
    <property type="term" value="P:rRNA acetylation involved in maturation of SSU-rRNA"/>
    <property type="evidence" value="ECO:0007669"/>
    <property type="project" value="TreeGrafter"/>
</dbReference>
<dbReference type="GO" id="GO:0000049">
    <property type="term" value="F:tRNA binding"/>
    <property type="evidence" value="ECO:0007669"/>
    <property type="project" value="UniProtKB-UniRule"/>
</dbReference>
<reference evidence="11 12" key="1">
    <citation type="submission" date="2020-04" db="EMBL/GenBank/DDBJ databases">
        <title>Thalassotalea sp. M1531, isolated from the surface of marine red alga.</title>
        <authorList>
            <person name="Pang L."/>
            <person name="Lu D.-C."/>
        </authorList>
    </citation>
    <scope>NUCLEOTIDE SEQUENCE [LARGE SCALE GENOMIC DNA]</scope>
    <source>
        <strain evidence="11 12">M1531</strain>
    </source>
</reference>
<evidence type="ECO:0000256" key="8">
    <source>
        <dbReference type="ARBA" id="ARBA00023315"/>
    </source>
</evidence>
<protein>
    <recommendedName>
        <fullName evidence="9">tRNA(Met) cytidine acetyltransferase TmcA</fullName>
        <ecNumber evidence="9">2.3.1.193</ecNumber>
    </recommendedName>
</protein>
<dbReference type="CDD" id="cd04301">
    <property type="entry name" value="NAT_SF"/>
    <property type="match status" value="1"/>
</dbReference>
<comment type="catalytic activity">
    <reaction evidence="9">
        <text>cytidine(34) in elongator tRNA(Met) + acetyl-CoA + ATP + H2O = N(4)-acetylcytidine(34) in elongator tRNA(Met) + ADP + phosphate + CoA + H(+)</text>
        <dbReference type="Rhea" id="RHEA:43788"/>
        <dbReference type="Rhea" id="RHEA-COMP:10693"/>
        <dbReference type="Rhea" id="RHEA-COMP:10694"/>
        <dbReference type="ChEBI" id="CHEBI:15377"/>
        <dbReference type="ChEBI" id="CHEBI:15378"/>
        <dbReference type="ChEBI" id="CHEBI:30616"/>
        <dbReference type="ChEBI" id="CHEBI:43474"/>
        <dbReference type="ChEBI" id="CHEBI:57287"/>
        <dbReference type="ChEBI" id="CHEBI:57288"/>
        <dbReference type="ChEBI" id="CHEBI:74900"/>
        <dbReference type="ChEBI" id="CHEBI:82748"/>
        <dbReference type="ChEBI" id="CHEBI:456216"/>
        <dbReference type="EC" id="2.3.1.193"/>
    </reaction>
</comment>
<dbReference type="InterPro" id="IPR007807">
    <property type="entry name" value="TcmA/NAT10_helicase"/>
</dbReference>
<name>A0A7Y0Q789_9GAMM</name>
<comment type="caution">
    <text evidence="11">The sequence shown here is derived from an EMBL/GenBank/DDBJ whole genome shotgun (WGS) entry which is preliminary data.</text>
</comment>
<keyword evidence="2 9" id="KW-0820">tRNA-binding</keyword>
<dbReference type="GO" id="GO:1990883">
    <property type="term" value="F:18S rRNA cytidine N-acetyltransferase activity"/>
    <property type="evidence" value="ECO:0007669"/>
    <property type="project" value="TreeGrafter"/>
</dbReference>
<organism evidence="11 12">
    <name type="scientific">Thalassotalea algicola</name>
    <dbReference type="NCBI Taxonomy" id="2716224"/>
    <lineage>
        <taxon>Bacteria</taxon>
        <taxon>Pseudomonadati</taxon>
        <taxon>Pseudomonadota</taxon>
        <taxon>Gammaproteobacteria</taxon>
        <taxon>Alteromonadales</taxon>
        <taxon>Colwelliaceae</taxon>
        <taxon>Thalassotalea</taxon>
    </lineage>
</organism>
<dbReference type="GO" id="GO:0005737">
    <property type="term" value="C:cytoplasm"/>
    <property type="evidence" value="ECO:0007669"/>
    <property type="project" value="UniProtKB-SubCell"/>
</dbReference>
<dbReference type="AlphaFoldDB" id="A0A7Y0Q789"/>
<dbReference type="EC" id="2.3.1.193" evidence="9"/>
<evidence type="ECO:0000256" key="9">
    <source>
        <dbReference type="HAMAP-Rule" id="MF_01886"/>
    </source>
</evidence>
<keyword evidence="4 9" id="KW-0819">tRNA processing</keyword>
<evidence type="ECO:0000259" key="10">
    <source>
        <dbReference type="PROSITE" id="PS51186"/>
    </source>
</evidence>
<gene>
    <name evidence="9" type="primary">tmcA</name>
    <name evidence="11" type="ORF">HII17_11650</name>
</gene>
<dbReference type="GO" id="GO:0002101">
    <property type="term" value="P:tRNA wobble cytosine modification"/>
    <property type="evidence" value="ECO:0007669"/>
    <property type="project" value="UniProtKB-UniRule"/>
</dbReference>
<dbReference type="InterPro" id="IPR038321">
    <property type="entry name" value="TmcA_C_sf"/>
</dbReference>
<dbReference type="GO" id="GO:0051392">
    <property type="term" value="F:tRNA cytidine N4-acetyltransferase activity"/>
    <property type="evidence" value="ECO:0007669"/>
    <property type="project" value="UniProtKB-UniRule"/>
</dbReference>
<dbReference type="InterPro" id="IPR016181">
    <property type="entry name" value="Acyl_CoA_acyltransferase"/>
</dbReference>
<comment type="subcellular location">
    <subcellularLocation>
        <location evidence="9">Cytoplasm</location>
    </subcellularLocation>
</comment>
<dbReference type="InterPro" id="IPR024914">
    <property type="entry name" value="tRNA_acetyltr_TmcA"/>
</dbReference>
<dbReference type="Pfam" id="PF13718">
    <property type="entry name" value="GNAT_acetyltr_2"/>
    <property type="match status" value="2"/>
</dbReference>
<dbReference type="Gene3D" id="3.40.50.300">
    <property type="entry name" value="P-loop containing nucleotide triphosphate hydrolases"/>
    <property type="match status" value="1"/>
</dbReference>
<keyword evidence="1 9" id="KW-0963">Cytoplasm</keyword>
<evidence type="ECO:0000256" key="3">
    <source>
        <dbReference type="ARBA" id="ARBA00022679"/>
    </source>
</evidence>
<dbReference type="InterPro" id="IPR032672">
    <property type="entry name" value="TmcA/NAT10/Kre33"/>
</dbReference>
<evidence type="ECO:0000256" key="4">
    <source>
        <dbReference type="ARBA" id="ARBA00022694"/>
    </source>
</evidence>
<dbReference type="GO" id="GO:0005524">
    <property type="term" value="F:ATP binding"/>
    <property type="evidence" value="ECO:0007669"/>
    <property type="project" value="UniProtKB-UniRule"/>
</dbReference>
<feature type="binding site" evidence="9">
    <location>
        <begin position="486"/>
        <end position="488"/>
    </location>
    <ligand>
        <name>acetyl-CoA</name>
        <dbReference type="ChEBI" id="CHEBI:57288"/>
    </ligand>
</feature>
<dbReference type="PROSITE" id="PS51186">
    <property type="entry name" value="GNAT"/>
    <property type="match status" value="1"/>
</dbReference>
<dbReference type="EMBL" id="JABBXH010000003">
    <property type="protein sequence ID" value="NMP32223.1"/>
    <property type="molecule type" value="Genomic_DNA"/>
</dbReference>
<comment type="similarity">
    <text evidence="9">Belongs to the TmcA family.</text>
</comment>
<keyword evidence="7 9" id="KW-0694">RNA-binding</keyword>
<dbReference type="GO" id="GO:0051391">
    <property type="term" value="P:tRNA acetylation"/>
    <property type="evidence" value="ECO:0007669"/>
    <property type="project" value="UniProtKB-UniRule"/>
</dbReference>
<dbReference type="Gene3D" id="3.40.50.11040">
    <property type="match status" value="1"/>
</dbReference>
<sequence length="693" mass="78374">MDQLSTAKWLVKFNQYLAKFRFRGAIFLYGDLDWALDWLNNEASIELSDFGLIYSDMFINEGVITYKNYRHQLGTENTSVFFADSDFNVDAFAALSGTIVAGGICYIWLPQALLANHSGFIKRLTSHIDDFSEVLLCKQGDELTLPEFECSDCSNTNIVFSLPTIGQRSSISAIKKVVTGKTREPLVITADRGRGKSTALAIAVSELMAANTRNLHIVITAPHRMATNIFFSHLERLCVNSTVKGSRFTWQKHQVDFIPVDELIHDKPLADLIFVDEAAGIPVYLLEQVIRVYNRVVFSSTIHGYEGAGKGFSNKFLPLLAKHSRKIKECYLNEPIRWANNDPLEAFVFNTCMLNAELVELTDYAEISKQKKPFKYGVYSGDELVNNARLLSQTFAILITAHYQTKPSDLRLMLDDPTVSVHILLHNDEPVAVALVVTEHPLTEQLQAEIIAEKRRIKGHLLTQLIAQQLLRTESFNYSYQRVMRIAVHPRVQGKGLGTHLLNEVVDQASQARIDFIGTSFAASSQVVSFWRDNDFKPIKLGFNRDASSGEHSLVMLKALNSGSSNFSNVLVQEFYREFPHWLPDEFKALDYSLIALVLSMSPIQEQEVITERDRLLISSFTQNANLYSKAKLSLSKWLQYQLSVQTSELESYYPLIAKTLMHQNDSKVVENFGFTGKKALYQALQELIELTF</sequence>
<accession>A0A7Y0Q789</accession>
<dbReference type="SUPFAM" id="SSF52540">
    <property type="entry name" value="P-loop containing nucleoside triphosphate hydrolases"/>
    <property type="match status" value="1"/>
</dbReference>
<dbReference type="Gene3D" id="3.40.630.30">
    <property type="match status" value="1"/>
</dbReference>
<feature type="domain" description="N-acetyltransferase" evidence="10">
    <location>
        <begin position="419"/>
        <end position="561"/>
    </location>
</feature>
<dbReference type="PANTHER" id="PTHR10925:SF5">
    <property type="entry name" value="RNA CYTIDINE ACETYLTRANSFERASE"/>
    <property type="match status" value="1"/>
</dbReference>
<dbReference type="PANTHER" id="PTHR10925">
    <property type="entry name" value="N-ACETYLTRANSFERASE 10"/>
    <property type="match status" value="1"/>
</dbReference>
<keyword evidence="8 9" id="KW-0012">Acyltransferase</keyword>
<evidence type="ECO:0000256" key="5">
    <source>
        <dbReference type="ARBA" id="ARBA00022741"/>
    </source>
</evidence>
<evidence type="ECO:0000256" key="2">
    <source>
        <dbReference type="ARBA" id="ARBA00022555"/>
    </source>
</evidence>
<dbReference type="Pfam" id="PF05127">
    <property type="entry name" value="NAT10_TcmA_helicase"/>
    <property type="match status" value="1"/>
</dbReference>
<dbReference type="RefSeq" id="WP_211185335.1">
    <property type="nucleotide sequence ID" value="NZ_JABBXH010000003.1"/>
</dbReference>
<feature type="binding site" evidence="9">
    <location>
        <position position="337"/>
    </location>
    <ligand>
        <name>ATP</name>
        <dbReference type="ChEBI" id="CHEBI:30616"/>
    </ligand>
</feature>
<proteinExistence type="inferred from homology"/>
<keyword evidence="5 9" id="KW-0547">Nucleotide-binding</keyword>
<evidence type="ECO:0000313" key="12">
    <source>
        <dbReference type="Proteomes" id="UP000568664"/>
    </source>
</evidence>
<dbReference type="Gene3D" id="1.20.120.890">
    <property type="entry name" value="tRNA(Met) cytidine acetyltransferase, tail domain"/>
    <property type="match status" value="1"/>
</dbReference>
<dbReference type="HAMAP" id="MF_01886">
    <property type="entry name" value="tRNA_acetyltr_TmcA"/>
    <property type="match status" value="1"/>
</dbReference>
<dbReference type="Pfam" id="PF08351">
    <property type="entry name" value="TmcA_N"/>
    <property type="match status" value="1"/>
</dbReference>
<evidence type="ECO:0000256" key="1">
    <source>
        <dbReference type="ARBA" id="ARBA00022490"/>
    </source>
</evidence>
<dbReference type="InterPro" id="IPR000182">
    <property type="entry name" value="GNAT_dom"/>
</dbReference>
<keyword evidence="6 9" id="KW-0067">ATP-binding</keyword>
<keyword evidence="12" id="KW-1185">Reference proteome</keyword>
<feature type="binding site" evidence="9">
    <location>
        <position position="167"/>
    </location>
    <ligand>
        <name>ATP</name>
        <dbReference type="ChEBI" id="CHEBI:30616"/>
    </ligand>
</feature>
<dbReference type="InterPro" id="IPR027417">
    <property type="entry name" value="P-loop_NTPase"/>
</dbReference>
<evidence type="ECO:0000313" key="11">
    <source>
        <dbReference type="EMBL" id="NMP32223.1"/>
    </source>
</evidence>
<comment type="function">
    <text evidence="9">Catalyzes the formation of N(4)-acetylcytidine (ac(4)C) at the wobble position of tRNA(Met), by using acetyl-CoA as an acetyl donor and ATP (or GTP).</text>
</comment>
<evidence type="ECO:0000256" key="6">
    <source>
        <dbReference type="ARBA" id="ARBA00022840"/>
    </source>
</evidence>
<dbReference type="InterPro" id="IPR013562">
    <property type="entry name" value="TmcA/NAT10_N"/>
</dbReference>
<dbReference type="Proteomes" id="UP000568664">
    <property type="component" value="Unassembled WGS sequence"/>
</dbReference>
<dbReference type="SUPFAM" id="SSF55729">
    <property type="entry name" value="Acyl-CoA N-acyltransferases (Nat)"/>
    <property type="match status" value="1"/>
</dbReference>